<dbReference type="EMBL" id="VMHE01000008">
    <property type="protein sequence ID" value="TSJ65668.1"/>
    <property type="molecule type" value="Genomic_DNA"/>
</dbReference>
<dbReference type="Pfam" id="PF11213">
    <property type="entry name" value="DUF3006"/>
    <property type="match status" value="1"/>
</dbReference>
<organism evidence="2 3">
    <name type="scientific">Allobacillus salarius</name>
    <dbReference type="NCBI Taxonomy" id="1955272"/>
    <lineage>
        <taxon>Bacteria</taxon>
        <taxon>Bacillati</taxon>
        <taxon>Bacillota</taxon>
        <taxon>Bacilli</taxon>
        <taxon>Bacillales</taxon>
        <taxon>Bacillaceae</taxon>
        <taxon>Allobacillus</taxon>
    </lineage>
</organism>
<comment type="caution">
    <text evidence="2">The sequence shown here is derived from an EMBL/GenBank/DDBJ whole genome shotgun (WGS) entry which is preliminary data.</text>
</comment>
<keyword evidence="3" id="KW-1185">Reference proteome</keyword>
<proteinExistence type="predicted"/>
<dbReference type="Gene3D" id="6.20.120.50">
    <property type="match status" value="1"/>
</dbReference>
<evidence type="ECO:0000313" key="3">
    <source>
        <dbReference type="Proteomes" id="UP000316425"/>
    </source>
</evidence>
<reference evidence="2 3" key="1">
    <citation type="submission" date="2019-07" db="EMBL/GenBank/DDBJ databases">
        <title>Allobacillus sp. nov. SKP isolated from shrimp paste of Euphausiacea.</title>
        <authorList>
            <person name="Kanchanasin P."/>
            <person name="Tanasupawat S."/>
            <person name="Shi W."/>
            <person name="Wu L."/>
            <person name="Ma J."/>
        </authorList>
    </citation>
    <scope>NUCLEOTIDE SEQUENCE [LARGE SCALE GENOMIC DNA]</scope>
    <source>
        <strain evidence="2 3">SKP4-8</strain>
    </source>
</reference>
<dbReference type="Proteomes" id="UP000316425">
    <property type="component" value="Unassembled WGS sequence"/>
</dbReference>
<gene>
    <name evidence="2" type="ORF">FPQ13_06345</name>
</gene>
<keyword evidence="1" id="KW-0175">Coiled coil</keyword>
<dbReference type="OrthoDB" id="2452890at2"/>
<evidence type="ECO:0000313" key="2">
    <source>
        <dbReference type="EMBL" id="TSJ65668.1"/>
    </source>
</evidence>
<dbReference type="AlphaFoldDB" id="A0A556PMU1"/>
<protein>
    <submittedName>
        <fullName evidence="2">DUF3006 domain-containing protein</fullName>
    </submittedName>
</protein>
<accession>A0A556PMU1</accession>
<name>A0A556PMU1_9BACI</name>
<sequence>MSKYEGVLDRIEDGHAVILVEEDKKDFLLPANHLPDSIQTGSQVEVTIENGEVSDIKLIDTNADRKTSLENRLDQLKKNRNSSFKKK</sequence>
<feature type="coiled-coil region" evidence="1">
    <location>
        <begin position="59"/>
        <end position="86"/>
    </location>
</feature>
<dbReference type="RefSeq" id="WP_144088493.1">
    <property type="nucleotide sequence ID" value="NZ_VMHE01000008.1"/>
</dbReference>
<dbReference type="InterPro" id="IPR021377">
    <property type="entry name" value="DUF3006"/>
</dbReference>
<evidence type="ECO:0000256" key="1">
    <source>
        <dbReference type="SAM" id="Coils"/>
    </source>
</evidence>